<dbReference type="Proteomes" id="UP001500399">
    <property type="component" value="Unassembled WGS sequence"/>
</dbReference>
<evidence type="ECO:0000313" key="5">
    <source>
        <dbReference type="Proteomes" id="UP001500399"/>
    </source>
</evidence>
<dbReference type="SUPFAM" id="SSF53448">
    <property type="entry name" value="Nucleotide-diphospho-sugar transferases"/>
    <property type="match status" value="1"/>
</dbReference>
<comment type="caution">
    <text evidence="4">The sequence shown here is derived from an EMBL/GenBank/DDBJ whole genome shotgun (WGS) entry which is preliminary data.</text>
</comment>
<dbReference type="CDD" id="cd00761">
    <property type="entry name" value="Glyco_tranf_GTA_type"/>
    <property type="match status" value="1"/>
</dbReference>
<reference evidence="5" key="1">
    <citation type="journal article" date="2019" name="Int. J. Syst. Evol. Microbiol.">
        <title>The Global Catalogue of Microorganisms (GCM) 10K type strain sequencing project: providing services to taxonomists for standard genome sequencing and annotation.</title>
        <authorList>
            <consortium name="The Broad Institute Genomics Platform"/>
            <consortium name="The Broad Institute Genome Sequencing Center for Infectious Disease"/>
            <person name="Wu L."/>
            <person name="Ma J."/>
        </authorList>
    </citation>
    <scope>NUCLEOTIDE SEQUENCE [LARGE SCALE GENOMIC DNA]</scope>
    <source>
        <strain evidence="5">JCM 8542</strain>
    </source>
</reference>
<evidence type="ECO:0000256" key="1">
    <source>
        <dbReference type="ARBA" id="ARBA00022676"/>
    </source>
</evidence>
<dbReference type="InterPro" id="IPR001173">
    <property type="entry name" value="Glyco_trans_2-like"/>
</dbReference>
<dbReference type="InterPro" id="IPR029044">
    <property type="entry name" value="Nucleotide-diphossugar_trans"/>
</dbReference>
<dbReference type="Gene3D" id="3.90.550.10">
    <property type="entry name" value="Spore Coat Polysaccharide Biosynthesis Protein SpsA, Chain A"/>
    <property type="match status" value="1"/>
</dbReference>
<proteinExistence type="predicted"/>
<evidence type="ECO:0000256" key="2">
    <source>
        <dbReference type="ARBA" id="ARBA00022679"/>
    </source>
</evidence>
<keyword evidence="2" id="KW-0808">Transferase</keyword>
<dbReference type="RefSeq" id="WP_304987751.1">
    <property type="nucleotide sequence ID" value="NZ_BAAACR010000002.1"/>
</dbReference>
<evidence type="ECO:0000313" key="4">
    <source>
        <dbReference type="EMBL" id="GAA0203552.1"/>
    </source>
</evidence>
<keyword evidence="1" id="KW-0328">Glycosyltransferase</keyword>
<evidence type="ECO:0000259" key="3">
    <source>
        <dbReference type="Pfam" id="PF00535"/>
    </source>
</evidence>
<dbReference type="EMBL" id="BAAACR010000002">
    <property type="protein sequence ID" value="GAA0203552.1"/>
    <property type="molecule type" value="Genomic_DNA"/>
</dbReference>
<organism evidence="4 5">
    <name type="scientific">Selenomonas dianae</name>
    <dbReference type="NCBI Taxonomy" id="135079"/>
    <lineage>
        <taxon>Bacteria</taxon>
        <taxon>Bacillati</taxon>
        <taxon>Bacillota</taxon>
        <taxon>Negativicutes</taxon>
        <taxon>Selenomonadales</taxon>
        <taxon>Selenomonadaceae</taxon>
        <taxon>Selenomonas</taxon>
    </lineage>
</organism>
<dbReference type="PANTHER" id="PTHR22916:SF51">
    <property type="entry name" value="GLYCOSYLTRANSFERASE EPSH-RELATED"/>
    <property type="match status" value="1"/>
</dbReference>
<protein>
    <submittedName>
        <fullName evidence="4">Glycosyltransferase family 2 protein</fullName>
    </submittedName>
</protein>
<dbReference type="PANTHER" id="PTHR22916">
    <property type="entry name" value="GLYCOSYLTRANSFERASE"/>
    <property type="match status" value="1"/>
</dbReference>
<name>A0ABP3CG30_9FIRM</name>
<sequence length="320" mass="36990">MENEQQKKLKISVILPVYNVRAYIERCLISFIQQGLDDLELICIDDGSTDGSGKICDDYALKYKEIKVFHKENGGVGSARSLGLQKSSGDYIAWCDPDDYVDMRWKNKIFEALFTEPDCVVIGLTKITDEKPVPQPLPFDGYIKIEKYLYELSCDRYIKSYLCTHILKSSIVKSVPFSSSLKYYEDYDFFTRFSVKLKTIYFIPYSLYYYAYRSTSLTHQRKPAAFIRQSFVIAHKRYNRFLRSGIACSKAGYWKTLLVGCMALSLYAEGRVLYEKGRYLISKNLCDIMQSTDLRKKDKLAALVVTFTPYHLLKALLSKC</sequence>
<feature type="domain" description="Glycosyltransferase 2-like" evidence="3">
    <location>
        <begin position="12"/>
        <end position="132"/>
    </location>
</feature>
<keyword evidence="5" id="KW-1185">Reference proteome</keyword>
<accession>A0ABP3CG30</accession>
<dbReference type="Pfam" id="PF00535">
    <property type="entry name" value="Glycos_transf_2"/>
    <property type="match status" value="1"/>
</dbReference>
<gene>
    <name evidence="4" type="ORF">GCM10008919_03530</name>
</gene>